<feature type="domain" description="NACHT" evidence="5">
    <location>
        <begin position="351"/>
        <end position="498"/>
    </location>
</feature>
<dbReference type="Gene3D" id="2.60.40.150">
    <property type="entry name" value="C2 domain"/>
    <property type="match status" value="1"/>
</dbReference>
<comment type="caution">
    <text evidence="6">The sequence shown here is derived from an EMBL/GenBank/DDBJ whole genome shotgun (WGS) entry which is preliminary data.</text>
</comment>
<dbReference type="Pfam" id="PF00400">
    <property type="entry name" value="WD40"/>
    <property type="match status" value="14"/>
</dbReference>
<dbReference type="InterPro" id="IPR035892">
    <property type="entry name" value="C2_domain_sf"/>
</dbReference>
<dbReference type="SMART" id="SM00320">
    <property type="entry name" value="WD40"/>
    <property type="match status" value="14"/>
</dbReference>
<dbReference type="PRINTS" id="PR00320">
    <property type="entry name" value="GPROTEINBRPT"/>
</dbReference>
<feature type="repeat" description="WD" evidence="3">
    <location>
        <begin position="922"/>
        <end position="963"/>
    </location>
</feature>
<feature type="repeat" description="WD" evidence="3">
    <location>
        <begin position="1266"/>
        <end position="1307"/>
    </location>
</feature>
<feature type="repeat" description="WD" evidence="3">
    <location>
        <begin position="965"/>
        <end position="1006"/>
    </location>
</feature>
<dbReference type="InterPro" id="IPR007111">
    <property type="entry name" value="NACHT_NTPase"/>
</dbReference>
<keyword evidence="1 3" id="KW-0853">WD repeat</keyword>
<evidence type="ECO:0000313" key="7">
    <source>
        <dbReference type="Proteomes" id="UP001362999"/>
    </source>
</evidence>
<dbReference type="PROSITE" id="PS50294">
    <property type="entry name" value="WD_REPEATS_REGION"/>
    <property type="match status" value="14"/>
</dbReference>
<name>A0AAV9ZX65_9AGAR</name>
<dbReference type="PANTHER" id="PTHR19846">
    <property type="entry name" value="WD40 REPEAT PROTEIN"/>
    <property type="match status" value="1"/>
</dbReference>
<dbReference type="Gene3D" id="3.40.50.300">
    <property type="entry name" value="P-loop containing nucleotide triphosphate hydrolases"/>
    <property type="match status" value="1"/>
</dbReference>
<accession>A0AAV9ZX65</accession>
<dbReference type="InterPro" id="IPR015943">
    <property type="entry name" value="WD40/YVTN_repeat-like_dom_sf"/>
</dbReference>
<feature type="repeat" description="WD" evidence="3">
    <location>
        <begin position="1309"/>
        <end position="1345"/>
    </location>
</feature>
<evidence type="ECO:0000313" key="6">
    <source>
        <dbReference type="EMBL" id="KAK6995670.1"/>
    </source>
</evidence>
<keyword evidence="2" id="KW-0677">Repeat</keyword>
<feature type="repeat" description="WD" evidence="3">
    <location>
        <begin position="1094"/>
        <end position="1135"/>
    </location>
</feature>
<keyword evidence="7" id="KW-1185">Reference proteome</keyword>
<dbReference type="Pfam" id="PF00168">
    <property type="entry name" value="C2"/>
    <property type="match status" value="1"/>
</dbReference>
<dbReference type="SUPFAM" id="SSF50978">
    <property type="entry name" value="WD40 repeat-like"/>
    <property type="match status" value="2"/>
</dbReference>
<dbReference type="GO" id="GO:0035097">
    <property type="term" value="C:histone methyltransferase complex"/>
    <property type="evidence" value="ECO:0007669"/>
    <property type="project" value="UniProtKB-ARBA"/>
</dbReference>
<dbReference type="InterPro" id="IPR036322">
    <property type="entry name" value="WD40_repeat_dom_sf"/>
</dbReference>
<protein>
    <submittedName>
        <fullName evidence="6">WD40 repeat-like protein</fullName>
    </submittedName>
</protein>
<gene>
    <name evidence="6" type="ORF">R3P38DRAFT_3076126</name>
</gene>
<dbReference type="CDD" id="cd00200">
    <property type="entry name" value="WD40"/>
    <property type="match status" value="2"/>
</dbReference>
<dbReference type="InterPro" id="IPR000008">
    <property type="entry name" value="C2_dom"/>
</dbReference>
<dbReference type="InterPro" id="IPR011047">
    <property type="entry name" value="Quinoprotein_ADH-like_sf"/>
</dbReference>
<evidence type="ECO:0000259" key="5">
    <source>
        <dbReference type="PROSITE" id="PS50837"/>
    </source>
</evidence>
<evidence type="ECO:0000256" key="1">
    <source>
        <dbReference type="ARBA" id="ARBA00022574"/>
    </source>
</evidence>
<dbReference type="PANTHER" id="PTHR19846:SF0">
    <property type="entry name" value="PRE-MRNA PROCESSING FACTOR 4"/>
    <property type="match status" value="1"/>
</dbReference>
<dbReference type="FunFam" id="2.130.10.10:FF:000228">
    <property type="entry name" value="COMPASS-like H3K4 histone methylase component WDR5A"/>
    <property type="match status" value="1"/>
</dbReference>
<dbReference type="SUPFAM" id="SSF52540">
    <property type="entry name" value="P-loop containing nucleoside triphosphate hydrolases"/>
    <property type="match status" value="1"/>
</dbReference>
<evidence type="ECO:0000259" key="4">
    <source>
        <dbReference type="PROSITE" id="PS50004"/>
    </source>
</evidence>
<dbReference type="SUPFAM" id="SSF50998">
    <property type="entry name" value="Quinoprotein alcohol dehydrogenase-like"/>
    <property type="match status" value="1"/>
</dbReference>
<dbReference type="EMBL" id="JAWWNJ010000102">
    <property type="protein sequence ID" value="KAK6995670.1"/>
    <property type="molecule type" value="Genomic_DNA"/>
</dbReference>
<dbReference type="PROSITE" id="PS50004">
    <property type="entry name" value="C2"/>
    <property type="match status" value="1"/>
</dbReference>
<dbReference type="PROSITE" id="PS50837">
    <property type="entry name" value="NACHT"/>
    <property type="match status" value="1"/>
</dbReference>
<feature type="domain" description="C2" evidence="4">
    <location>
        <begin position="1"/>
        <end position="103"/>
    </location>
</feature>
<dbReference type="InterPro" id="IPR056884">
    <property type="entry name" value="NPHP3-like_N"/>
</dbReference>
<feature type="repeat" description="WD" evidence="3">
    <location>
        <begin position="1180"/>
        <end position="1221"/>
    </location>
</feature>
<reference evidence="6 7" key="1">
    <citation type="journal article" date="2024" name="J Genomics">
        <title>Draft genome sequencing and assembly of Favolaschia claudopus CIRM-BRFM 2984 isolated from oak limbs.</title>
        <authorList>
            <person name="Navarro D."/>
            <person name="Drula E."/>
            <person name="Chaduli D."/>
            <person name="Cazenave R."/>
            <person name="Ahrendt S."/>
            <person name="Wang J."/>
            <person name="Lipzen A."/>
            <person name="Daum C."/>
            <person name="Barry K."/>
            <person name="Grigoriev I.V."/>
            <person name="Favel A."/>
            <person name="Rosso M.N."/>
            <person name="Martin F."/>
        </authorList>
    </citation>
    <scope>NUCLEOTIDE SEQUENCE [LARGE SCALE GENOMIC DNA]</scope>
    <source>
        <strain evidence="6 7">CIRM-BRFM 2984</strain>
    </source>
</reference>
<dbReference type="InterPro" id="IPR027417">
    <property type="entry name" value="P-loop_NTPase"/>
</dbReference>
<dbReference type="SUPFAM" id="SSF49562">
    <property type="entry name" value="C2 domain (Calcium/lipid-binding domain, CaLB)"/>
    <property type="match status" value="1"/>
</dbReference>
<feature type="repeat" description="WD" evidence="3">
    <location>
        <begin position="1051"/>
        <end position="1092"/>
    </location>
</feature>
<dbReference type="Proteomes" id="UP001362999">
    <property type="component" value="Unassembled WGS sequence"/>
</dbReference>
<dbReference type="PROSITE" id="PS00678">
    <property type="entry name" value="WD_REPEATS_1"/>
    <property type="match status" value="11"/>
</dbReference>
<dbReference type="GO" id="GO:0017070">
    <property type="term" value="F:U6 snRNA binding"/>
    <property type="evidence" value="ECO:0007669"/>
    <property type="project" value="TreeGrafter"/>
</dbReference>
<sequence>MAQNYSLLLQSADLILWNSFRDPKLYLTADVDDTFVIKTPVSKRSLKPEWNVRVKLLSHPLTSIITLRLYCSTRFPGRSDPCLGECKITIQDVFHRCSSDKALELQLEAKGEVCGRVSVLLESIGAAALSAVDELQKKIRRLGTNEIDADVSGLVHVAREWASAISGCVEMGGEIAKVHPYATAAWKILTALYQAIEMQRGLDAEVVEMVKTMVEVDAFIGDVGFLSHKIKPLEDALVHIAEQTIECANFLDQYSRDGFSGRAIRNTFLKNNKKKIQEICTELTMLKASFDRGVAIQSATGVNRLDQSVLLAKLRHLPYDASLRTECLAGTRTDVLEDIIRQLNAPSDNSNILWLFGVAGSGKSTIATSISHHFRRLQRLGAFVFFHRNDLDSSNPTTVLHSIAYKMAQLNRQIRDALCGAIDRQPEIINAPIAIQFQELLLGPFHSAQLTEPIIIVLDALDECSNTFWRSSLITLIANDFTKLPSDFRIVVTSRPDADIKGPFGSNTSITRWILDISTRRNTEDITSYVRHSLEDIRTKEDRIPRTWPGEPAIAQLAERSGGLFIWASLACAFIGSFDPRAKLKTLLSQSFNQETRLDDLYDVALRTAPWTDPDFAPSALAVLACIILSSAPHTAGAMDSLLALEIGTSSSILEHLGCIIRLASDQTARVLHGSFADYLTNPGRSGGCHWHINRDSQNLALALHCFRILQNQLHFNMCSIQDSNLLNSEISDLHSRIQNIQPELRYVGRYWGTHLRDATPDNKVILAKLKNFVESQFLSWLELLSLMGLVQRAGDILEVAQDYIKSDQNLKVSLHDARRFVNGFAPVIAQSTAHIYISALPFAPKQSLVQQNFASKFPGVLTYTDPGNIQWASLQKTLLGHTSDIVSVAFSPDGTRICSCSWDKTVRIWDSETGATLGVPLAGHTRGVTSVAFSPDGRRIASGSWDETVRIWNSETGAALGGPLTGHRGEVMTVAFSPDGRWIASGSSDATVRIWDLETGAVLAGPLVGHNSVVTTVAFSPDGRWIASGSWDKTLRIWDPETGAALVGPLTGHRGEVMSVGFFPDGRRIASGSWDKTVRIWDSETGAALGVPLTGHTRGVTSVAFSPDGRRIASGSWDETVRIWDSETGASLGGPLTGHRGEVMTVAFSPDGRRIASGSSDATARIWEPEIGAPLAGPLTGHISGITSVALAPDGKWIASASWDETVGIWDSETGAALHVPLTGYSGGVMSVAVSPDGTRIASGSSDGTVRIWDSETGAALGGPLTGHRGEVMTVAFSPDGRRIASGSWDKTTRIWDAETGATLGGPLTGHTGGVTSVSFSPDGRRIASSSSDETVRIWDSDTGAVHVGPLTGHTNGVTSVAFSPDGKRIASGSWDETVRIWDSETGAAVGGPLTGHTSSVTSVAFAPDGRIASGSSDGTVRIWDSETGAALGGPLTGHTSDVSSVAFSPDGRQIASGSSDKTMRIWDSGIGRGKFENGWVIDSLDSRLFWVPAWLRDHLCLPWNSLVITPGGVPTLDLTTFVHGTHWQKCVK</sequence>
<dbReference type="GO" id="GO:0046540">
    <property type="term" value="C:U4/U6 x U5 tri-snRNP complex"/>
    <property type="evidence" value="ECO:0007669"/>
    <property type="project" value="TreeGrafter"/>
</dbReference>
<dbReference type="PROSITE" id="PS50082">
    <property type="entry name" value="WD_REPEATS_2"/>
    <property type="match status" value="14"/>
</dbReference>
<feature type="repeat" description="WD" evidence="3">
    <location>
        <begin position="1437"/>
        <end position="1469"/>
    </location>
</feature>
<dbReference type="GO" id="GO:0030621">
    <property type="term" value="F:U4 snRNA binding"/>
    <property type="evidence" value="ECO:0007669"/>
    <property type="project" value="TreeGrafter"/>
</dbReference>
<organism evidence="6 7">
    <name type="scientific">Favolaschia claudopus</name>
    <dbReference type="NCBI Taxonomy" id="2862362"/>
    <lineage>
        <taxon>Eukaryota</taxon>
        <taxon>Fungi</taxon>
        <taxon>Dikarya</taxon>
        <taxon>Basidiomycota</taxon>
        <taxon>Agaricomycotina</taxon>
        <taxon>Agaricomycetes</taxon>
        <taxon>Agaricomycetidae</taxon>
        <taxon>Agaricales</taxon>
        <taxon>Marasmiineae</taxon>
        <taxon>Mycenaceae</taxon>
        <taxon>Favolaschia</taxon>
    </lineage>
</organism>
<evidence type="ECO:0000256" key="3">
    <source>
        <dbReference type="PROSITE-ProRule" id="PRU00221"/>
    </source>
</evidence>
<evidence type="ECO:0000256" key="2">
    <source>
        <dbReference type="ARBA" id="ARBA00022737"/>
    </source>
</evidence>
<dbReference type="Gene3D" id="2.130.10.10">
    <property type="entry name" value="YVTN repeat-like/Quinoprotein amine dehydrogenase"/>
    <property type="match status" value="8"/>
</dbReference>
<proteinExistence type="predicted"/>
<dbReference type="Pfam" id="PF24883">
    <property type="entry name" value="NPHP3_N"/>
    <property type="match status" value="1"/>
</dbReference>
<feature type="repeat" description="WD" evidence="3">
    <location>
        <begin position="1008"/>
        <end position="1049"/>
    </location>
</feature>
<dbReference type="InterPro" id="IPR001680">
    <property type="entry name" value="WD40_rpt"/>
</dbReference>
<dbReference type="InterPro" id="IPR020472">
    <property type="entry name" value="WD40_PAC1"/>
</dbReference>
<feature type="repeat" description="WD" evidence="3">
    <location>
        <begin position="879"/>
        <end position="920"/>
    </location>
</feature>
<feature type="repeat" description="WD" evidence="3">
    <location>
        <begin position="1223"/>
        <end position="1264"/>
    </location>
</feature>
<feature type="repeat" description="WD" evidence="3">
    <location>
        <begin position="1352"/>
        <end position="1393"/>
    </location>
</feature>
<feature type="repeat" description="WD" evidence="3">
    <location>
        <begin position="1137"/>
        <end position="1169"/>
    </location>
</feature>
<feature type="repeat" description="WD" evidence="3">
    <location>
        <begin position="1395"/>
        <end position="1435"/>
    </location>
</feature>
<dbReference type="GO" id="GO:0000398">
    <property type="term" value="P:mRNA splicing, via spliceosome"/>
    <property type="evidence" value="ECO:0007669"/>
    <property type="project" value="TreeGrafter"/>
</dbReference>
<dbReference type="InterPro" id="IPR019775">
    <property type="entry name" value="WD40_repeat_CS"/>
</dbReference>